<dbReference type="EMBL" id="QGKX02001521">
    <property type="protein sequence ID" value="KAF3514755.1"/>
    <property type="molecule type" value="Genomic_DNA"/>
</dbReference>
<reference evidence="1" key="1">
    <citation type="submission" date="2019-12" db="EMBL/GenBank/DDBJ databases">
        <title>Genome sequencing and annotation of Brassica cretica.</title>
        <authorList>
            <person name="Studholme D.J."/>
            <person name="Sarris P."/>
        </authorList>
    </citation>
    <scope>NUCLEOTIDE SEQUENCE</scope>
    <source>
        <strain evidence="1">PFS-109/04</strain>
        <tissue evidence="1">Leaf</tissue>
    </source>
</reference>
<dbReference type="AlphaFoldDB" id="A0A8S9PHL3"/>
<comment type="caution">
    <text evidence="1">The sequence shown here is derived from an EMBL/GenBank/DDBJ whole genome shotgun (WGS) entry which is preliminary data.</text>
</comment>
<proteinExistence type="predicted"/>
<dbReference type="Proteomes" id="UP000712600">
    <property type="component" value="Unassembled WGS sequence"/>
</dbReference>
<protein>
    <submittedName>
        <fullName evidence="1">Uncharacterized protein</fullName>
    </submittedName>
</protein>
<evidence type="ECO:0000313" key="1">
    <source>
        <dbReference type="EMBL" id="KAF3514755.1"/>
    </source>
</evidence>
<sequence>MKEKHANDPQKINRWEVALKSVTERIGLSTEVYGTVKTTLAYISQLSHITIWDDKENHNKQPGPLSSGNVNVVAPLDIEKKSRKNHTVFHPPNLSCDSCN</sequence>
<gene>
    <name evidence="1" type="ORF">F2Q69_00004023</name>
</gene>
<organism evidence="1 2">
    <name type="scientific">Brassica cretica</name>
    <name type="common">Mustard</name>
    <dbReference type="NCBI Taxonomy" id="69181"/>
    <lineage>
        <taxon>Eukaryota</taxon>
        <taxon>Viridiplantae</taxon>
        <taxon>Streptophyta</taxon>
        <taxon>Embryophyta</taxon>
        <taxon>Tracheophyta</taxon>
        <taxon>Spermatophyta</taxon>
        <taxon>Magnoliopsida</taxon>
        <taxon>eudicotyledons</taxon>
        <taxon>Gunneridae</taxon>
        <taxon>Pentapetalae</taxon>
        <taxon>rosids</taxon>
        <taxon>malvids</taxon>
        <taxon>Brassicales</taxon>
        <taxon>Brassicaceae</taxon>
        <taxon>Brassiceae</taxon>
        <taxon>Brassica</taxon>
    </lineage>
</organism>
<accession>A0A8S9PHL3</accession>
<evidence type="ECO:0000313" key="2">
    <source>
        <dbReference type="Proteomes" id="UP000712600"/>
    </source>
</evidence>
<name>A0A8S9PHL3_BRACR</name>